<protein>
    <recommendedName>
        <fullName evidence="2">Cell division protein</fullName>
    </recommendedName>
</protein>
<proteinExistence type="predicted"/>
<dbReference type="AlphaFoldDB" id="A0AAU7EB01"/>
<reference evidence="1" key="1">
    <citation type="submission" date="2024-05" db="EMBL/GenBank/DDBJ databases">
        <title>Campylobacter coli isolated from environmental waters in Slovenia.</title>
        <authorList>
            <person name="Zautner A.E."/>
            <person name="Bunk B."/>
            <person name="Riedel T."/>
            <person name="Sproeer C."/>
        </authorList>
    </citation>
    <scope>NUCLEOTIDE SEQUENCE</scope>
    <source>
        <strain evidence="1">CCS1377</strain>
    </source>
</reference>
<sequence>MKKEIEALQYELNIVLEAALFYAGVKKERLEDAVDAYIECIDNVLENSNAQGMDEVIEVIEYLRKNHGDLFCQN</sequence>
<name>A0AAU7EB01_9BACT</name>
<evidence type="ECO:0000313" key="1">
    <source>
        <dbReference type="EMBL" id="XBJ29942.1"/>
    </source>
</evidence>
<evidence type="ECO:0008006" key="2">
    <source>
        <dbReference type="Google" id="ProtNLM"/>
    </source>
</evidence>
<dbReference type="EMBL" id="CP155620">
    <property type="protein sequence ID" value="XBJ29942.1"/>
    <property type="molecule type" value="Genomic_DNA"/>
</dbReference>
<organism evidence="1">
    <name type="scientific">Campylobacter sp. CCS1377</name>
    <dbReference type="NCBI Taxonomy" id="3158229"/>
    <lineage>
        <taxon>Bacteria</taxon>
        <taxon>Pseudomonadati</taxon>
        <taxon>Campylobacterota</taxon>
        <taxon>Epsilonproteobacteria</taxon>
        <taxon>Campylobacterales</taxon>
        <taxon>Campylobacteraceae</taxon>
        <taxon>Campylobacter</taxon>
    </lineage>
</organism>
<accession>A0AAU7EB01</accession>
<gene>
    <name evidence="1" type="ORF">AAH949_03675</name>
</gene>
<dbReference type="RefSeq" id="WP_134239127.1">
    <property type="nucleotide sequence ID" value="NZ_CP155620.1"/>
</dbReference>